<dbReference type="Pfam" id="PF00445">
    <property type="entry name" value="Ribonuclease_T2"/>
    <property type="match status" value="1"/>
</dbReference>
<evidence type="ECO:0000256" key="4">
    <source>
        <dbReference type="SAM" id="SignalP"/>
    </source>
</evidence>
<reference evidence="5 6" key="2">
    <citation type="submission" date="2024-10" db="EMBL/GenBank/DDBJ databases">
        <authorList>
            <person name="Ryan C."/>
        </authorList>
    </citation>
    <scope>NUCLEOTIDE SEQUENCE [LARGE SCALE GENOMIC DNA]</scope>
</reference>
<keyword evidence="2" id="KW-1015">Disulfide bond</keyword>
<keyword evidence="6" id="KW-1185">Reference proteome</keyword>
<gene>
    <name evidence="5" type="ORF">URODEC1_LOCUS112008</name>
</gene>
<dbReference type="PANTHER" id="PTHR11240">
    <property type="entry name" value="RIBONUCLEASE T2"/>
    <property type="match status" value="1"/>
</dbReference>
<evidence type="ECO:0000256" key="1">
    <source>
        <dbReference type="ARBA" id="ARBA00007469"/>
    </source>
</evidence>
<comment type="similarity">
    <text evidence="1 3">Belongs to the RNase T2 family.</text>
</comment>
<dbReference type="InterPro" id="IPR036430">
    <property type="entry name" value="RNase_T2-like_sf"/>
</dbReference>
<dbReference type="EMBL" id="OZ075118">
    <property type="protein sequence ID" value="CAL5087121.1"/>
    <property type="molecule type" value="Genomic_DNA"/>
</dbReference>
<dbReference type="Proteomes" id="UP001497457">
    <property type="component" value="Chromosome 8b"/>
</dbReference>
<proteinExistence type="inferred from homology"/>
<evidence type="ECO:0000313" key="6">
    <source>
        <dbReference type="Proteomes" id="UP001497457"/>
    </source>
</evidence>
<evidence type="ECO:0000256" key="2">
    <source>
        <dbReference type="ARBA" id="ARBA00023157"/>
    </source>
</evidence>
<dbReference type="SUPFAM" id="SSF55895">
    <property type="entry name" value="Ribonuclease Rh-like"/>
    <property type="match status" value="1"/>
</dbReference>
<dbReference type="InterPro" id="IPR033697">
    <property type="entry name" value="Ribonuclease_T2_eukaryotic"/>
</dbReference>
<keyword evidence="4" id="KW-0732">Signal</keyword>
<organism evidence="5 6">
    <name type="scientific">Urochloa decumbens</name>
    <dbReference type="NCBI Taxonomy" id="240449"/>
    <lineage>
        <taxon>Eukaryota</taxon>
        <taxon>Viridiplantae</taxon>
        <taxon>Streptophyta</taxon>
        <taxon>Embryophyta</taxon>
        <taxon>Tracheophyta</taxon>
        <taxon>Spermatophyta</taxon>
        <taxon>Magnoliopsida</taxon>
        <taxon>Liliopsida</taxon>
        <taxon>Poales</taxon>
        <taxon>Poaceae</taxon>
        <taxon>PACMAD clade</taxon>
        <taxon>Panicoideae</taxon>
        <taxon>Panicodae</taxon>
        <taxon>Paniceae</taxon>
        <taxon>Melinidinae</taxon>
        <taxon>Urochloa</taxon>
    </lineage>
</organism>
<dbReference type="PANTHER" id="PTHR11240:SF47">
    <property type="entry name" value="OS09G0537700 PROTEIN"/>
    <property type="match status" value="1"/>
</dbReference>
<dbReference type="Gene3D" id="3.90.730.10">
    <property type="entry name" value="Ribonuclease T2-like"/>
    <property type="match status" value="1"/>
</dbReference>
<feature type="signal peptide" evidence="4">
    <location>
        <begin position="1"/>
        <end position="20"/>
    </location>
</feature>
<feature type="chain" id="PRO_5044757641" evidence="4">
    <location>
        <begin position="21"/>
        <end position="256"/>
    </location>
</feature>
<evidence type="ECO:0000313" key="5">
    <source>
        <dbReference type="EMBL" id="CAL5087121.1"/>
    </source>
</evidence>
<name>A0ABC9G3M0_9POAL</name>
<dbReference type="InterPro" id="IPR001568">
    <property type="entry name" value="RNase_T2-like"/>
</dbReference>
<protein>
    <submittedName>
        <fullName evidence="5">Uncharacterized protein</fullName>
    </submittedName>
</protein>
<reference evidence="6" key="1">
    <citation type="submission" date="2024-06" db="EMBL/GenBank/DDBJ databases">
        <authorList>
            <person name="Ryan C."/>
        </authorList>
    </citation>
    <scope>NUCLEOTIDE SEQUENCE [LARGE SCALE GENOMIC DNA]</scope>
</reference>
<sequence length="256" mass="28353">MARRTIVLSLMLGLLAAANAVPFDFYYLILMWPGAYCESSDSGCCVPKYGYPAEDFFVKIFQTFDLSINKPVVKCRNGAAFDQNKLDKIENSINHYWSNLKCPPTDGVNTWKSEWNSYGVCSGLKQLDYFKAALNLRKQADILGALAEQGIEPDYKLYNTEKIKWAITQKLGVAPGLQCRDGPFGKKQLYEVYLCVDTDGVTFIECPKLPAGLSCPASVVFHPFYTWMLNSTAAAAAGGRAAFDSKILLAAETMLN</sequence>
<dbReference type="AlphaFoldDB" id="A0ABC9G3M0"/>
<dbReference type="CDD" id="cd01061">
    <property type="entry name" value="RNase_T2_euk"/>
    <property type="match status" value="1"/>
</dbReference>
<accession>A0ABC9G3M0</accession>
<evidence type="ECO:0000256" key="3">
    <source>
        <dbReference type="RuleBase" id="RU004328"/>
    </source>
</evidence>